<reference evidence="3" key="1">
    <citation type="submission" date="2017-06" db="EMBL/GenBank/DDBJ databases">
        <authorList>
            <person name="Varghese N."/>
            <person name="Submissions S."/>
        </authorList>
    </citation>
    <scope>NUCLEOTIDE SEQUENCE [LARGE SCALE GENOMIC DNA]</scope>
    <source>
        <strain evidence="3">DSM 27993</strain>
    </source>
</reference>
<evidence type="ECO:0000259" key="1">
    <source>
        <dbReference type="Pfam" id="PF12728"/>
    </source>
</evidence>
<dbReference type="InterPro" id="IPR041657">
    <property type="entry name" value="HTH_17"/>
</dbReference>
<proteinExistence type="predicted"/>
<sequence>MAKITLNNFELSDIKKVVEEVLEKQLKGFSTPKKNELTLLTRKDTAKFLCISLPTLHEWTKTGVVIAHRIGNRVLYKQDEVHQALHQIQTSKTRGGLLC</sequence>
<dbReference type="Pfam" id="PF12728">
    <property type="entry name" value="HTH_17"/>
    <property type="match status" value="1"/>
</dbReference>
<dbReference type="AlphaFoldDB" id="A0A238YWL7"/>
<evidence type="ECO:0000313" key="3">
    <source>
        <dbReference type="Proteomes" id="UP000198412"/>
    </source>
</evidence>
<dbReference type="EMBL" id="FZNX01000005">
    <property type="protein sequence ID" value="SNR75507.1"/>
    <property type="molecule type" value="Genomic_DNA"/>
</dbReference>
<protein>
    <submittedName>
        <fullName evidence="2">DNA binding domain-containing protein, excisionase family</fullName>
    </submittedName>
</protein>
<dbReference type="InterPro" id="IPR009061">
    <property type="entry name" value="DNA-bd_dom_put_sf"/>
</dbReference>
<name>A0A238YWL7_9FLAO</name>
<feature type="domain" description="Helix-turn-helix" evidence="1">
    <location>
        <begin position="39"/>
        <end position="85"/>
    </location>
</feature>
<keyword evidence="3" id="KW-1185">Reference proteome</keyword>
<dbReference type="SUPFAM" id="SSF46955">
    <property type="entry name" value="Putative DNA-binding domain"/>
    <property type="match status" value="1"/>
</dbReference>
<accession>A0A238YWL7</accession>
<dbReference type="Proteomes" id="UP000198412">
    <property type="component" value="Unassembled WGS sequence"/>
</dbReference>
<gene>
    <name evidence="2" type="ORF">SAMN04488111_2888</name>
</gene>
<evidence type="ECO:0000313" key="2">
    <source>
        <dbReference type="EMBL" id="SNR75507.1"/>
    </source>
</evidence>
<dbReference type="RefSeq" id="WP_141107317.1">
    <property type="nucleotide sequence ID" value="NZ_FZNX01000005.1"/>
</dbReference>
<dbReference type="OrthoDB" id="1097811at2"/>
<organism evidence="2 3">
    <name type="scientific">Lutibacter flavus</name>
    <dbReference type="NCBI Taxonomy" id="691689"/>
    <lineage>
        <taxon>Bacteria</taxon>
        <taxon>Pseudomonadati</taxon>
        <taxon>Bacteroidota</taxon>
        <taxon>Flavobacteriia</taxon>
        <taxon>Flavobacteriales</taxon>
        <taxon>Flavobacteriaceae</taxon>
        <taxon>Lutibacter</taxon>
    </lineage>
</organism>